<dbReference type="SUPFAM" id="SSF88659">
    <property type="entry name" value="Sigma3 and sigma4 domains of RNA polymerase sigma factors"/>
    <property type="match status" value="1"/>
</dbReference>
<dbReference type="InterPro" id="IPR013325">
    <property type="entry name" value="RNA_pol_sigma_r2"/>
</dbReference>
<dbReference type="PANTHER" id="PTHR43133:SF25">
    <property type="entry name" value="RNA POLYMERASE SIGMA FACTOR RFAY-RELATED"/>
    <property type="match status" value="1"/>
</dbReference>
<comment type="similarity">
    <text evidence="1 6">Belongs to the sigma-70 factor family. ECF subfamily.</text>
</comment>
<keyword evidence="2 6" id="KW-0805">Transcription regulation</keyword>
<gene>
    <name evidence="9" type="ORF">PQ465_13160</name>
</gene>
<dbReference type="Gene3D" id="1.10.1740.10">
    <property type="match status" value="1"/>
</dbReference>
<keyword evidence="3 6" id="KW-0731">Sigma factor</keyword>
<dbReference type="EMBL" id="CP117880">
    <property type="protein sequence ID" value="WDF67252.1"/>
    <property type="molecule type" value="Genomic_DNA"/>
</dbReference>
<dbReference type="InterPro" id="IPR013324">
    <property type="entry name" value="RNA_pol_sigma_r3/r4-like"/>
</dbReference>
<dbReference type="InterPro" id="IPR036388">
    <property type="entry name" value="WH-like_DNA-bd_sf"/>
</dbReference>
<dbReference type="NCBIfam" id="TIGR02937">
    <property type="entry name" value="sigma70-ECF"/>
    <property type="match status" value="1"/>
</dbReference>
<dbReference type="InterPro" id="IPR014284">
    <property type="entry name" value="RNA_pol_sigma-70_dom"/>
</dbReference>
<dbReference type="InterPro" id="IPR013249">
    <property type="entry name" value="RNA_pol_sigma70_r4_t2"/>
</dbReference>
<feature type="domain" description="RNA polymerase sigma-70 region 2" evidence="7">
    <location>
        <begin position="9"/>
        <end position="73"/>
    </location>
</feature>
<evidence type="ECO:0000256" key="2">
    <source>
        <dbReference type="ARBA" id="ARBA00023015"/>
    </source>
</evidence>
<dbReference type="RefSeq" id="WP_274265982.1">
    <property type="nucleotide sequence ID" value="NZ_CP117880.1"/>
</dbReference>
<accession>A0ABY7WC61</accession>
<organism evidence="9 10">
    <name type="scientific">Sphingobacterium oryzagri</name>
    <dbReference type="NCBI Taxonomy" id="3025669"/>
    <lineage>
        <taxon>Bacteria</taxon>
        <taxon>Pseudomonadati</taxon>
        <taxon>Bacteroidota</taxon>
        <taxon>Sphingobacteriia</taxon>
        <taxon>Sphingobacteriales</taxon>
        <taxon>Sphingobacteriaceae</taxon>
        <taxon>Sphingobacterium</taxon>
    </lineage>
</organism>
<reference evidence="9 10" key="1">
    <citation type="submission" date="2023-02" db="EMBL/GenBank/DDBJ databases">
        <title>Genome sequence of Sphingobacterium sp. KACC 22765.</title>
        <authorList>
            <person name="Kim S."/>
            <person name="Heo J."/>
            <person name="Kwon S.-W."/>
        </authorList>
    </citation>
    <scope>NUCLEOTIDE SEQUENCE [LARGE SCALE GENOMIC DNA]</scope>
    <source>
        <strain evidence="9 10">KACC 22765</strain>
    </source>
</reference>
<evidence type="ECO:0000256" key="4">
    <source>
        <dbReference type="ARBA" id="ARBA00023125"/>
    </source>
</evidence>
<evidence type="ECO:0000259" key="7">
    <source>
        <dbReference type="Pfam" id="PF04542"/>
    </source>
</evidence>
<dbReference type="PANTHER" id="PTHR43133">
    <property type="entry name" value="RNA POLYMERASE ECF-TYPE SIGMA FACTO"/>
    <property type="match status" value="1"/>
</dbReference>
<evidence type="ECO:0000256" key="3">
    <source>
        <dbReference type="ARBA" id="ARBA00023082"/>
    </source>
</evidence>
<dbReference type="InterPro" id="IPR007627">
    <property type="entry name" value="RNA_pol_sigma70_r2"/>
</dbReference>
<evidence type="ECO:0000313" key="10">
    <source>
        <dbReference type="Proteomes" id="UP001221558"/>
    </source>
</evidence>
<evidence type="ECO:0000313" key="9">
    <source>
        <dbReference type="EMBL" id="WDF67252.1"/>
    </source>
</evidence>
<feature type="domain" description="RNA polymerase sigma factor 70 region 4 type 2" evidence="8">
    <location>
        <begin position="105"/>
        <end position="154"/>
    </location>
</feature>
<dbReference type="Pfam" id="PF04542">
    <property type="entry name" value="Sigma70_r2"/>
    <property type="match status" value="1"/>
</dbReference>
<dbReference type="SUPFAM" id="SSF88946">
    <property type="entry name" value="Sigma2 domain of RNA polymerase sigma factors"/>
    <property type="match status" value="1"/>
</dbReference>
<sequence>MKAELNFTIEQNQPLLKRIATKFTQDPYEIEELVQETFIRSLSSLERFVNHPKLVAWLFVIMRNVYINNYRKISKYRTIESELTHTSHFEQLSHNGSESKFVMTDIQNAIKKLPQDNYIAFTMFMEGYKYQEIADHLQIAEGTVKTRIHMARKILKKNLKVYRK</sequence>
<dbReference type="Gene3D" id="1.10.10.10">
    <property type="entry name" value="Winged helix-like DNA-binding domain superfamily/Winged helix DNA-binding domain"/>
    <property type="match status" value="1"/>
</dbReference>
<dbReference type="PROSITE" id="PS01063">
    <property type="entry name" value="SIGMA70_ECF"/>
    <property type="match status" value="1"/>
</dbReference>
<evidence type="ECO:0000256" key="6">
    <source>
        <dbReference type="RuleBase" id="RU000716"/>
    </source>
</evidence>
<keyword evidence="10" id="KW-1185">Reference proteome</keyword>
<protein>
    <recommendedName>
        <fullName evidence="6">RNA polymerase sigma factor</fullName>
    </recommendedName>
</protein>
<dbReference type="Pfam" id="PF08281">
    <property type="entry name" value="Sigma70_r4_2"/>
    <property type="match status" value="1"/>
</dbReference>
<proteinExistence type="inferred from homology"/>
<keyword evidence="4 6" id="KW-0238">DNA-binding</keyword>
<dbReference type="InterPro" id="IPR039425">
    <property type="entry name" value="RNA_pol_sigma-70-like"/>
</dbReference>
<name>A0ABY7WC61_9SPHI</name>
<keyword evidence="5 6" id="KW-0804">Transcription</keyword>
<evidence type="ECO:0000259" key="8">
    <source>
        <dbReference type="Pfam" id="PF08281"/>
    </source>
</evidence>
<evidence type="ECO:0000256" key="1">
    <source>
        <dbReference type="ARBA" id="ARBA00010641"/>
    </source>
</evidence>
<dbReference type="InterPro" id="IPR000838">
    <property type="entry name" value="RNA_pol_sigma70_ECF_CS"/>
</dbReference>
<evidence type="ECO:0000256" key="5">
    <source>
        <dbReference type="ARBA" id="ARBA00023163"/>
    </source>
</evidence>
<dbReference type="Proteomes" id="UP001221558">
    <property type="component" value="Chromosome"/>
</dbReference>